<feature type="region of interest" description="Disordered" evidence="1">
    <location>
        <begin position="254"/>
        <end position="279"/>
    </location>
</feature>
<dbReference type="Gene3D" id="3.40.50.720">
    <property type="entry name" value="NAD(P)-binding Rossmann-like Domain"/>
    <property type="match status" value="1"/>
</dbReference>
<feature type="domain" description="NmrA-like" evidence="2">
    <location>
        <begin position="329"/>
        <end position="589"/>
    </location>
</feature>
<comment type="caution">
    <text evidence="3">The sequence shown here is derived from an EMBL/GenBank/DDBJ whole genome shotgun (WGS) entry which is preliminary data.</text>
</comment>
<dbReference type="EMBL" id="AAMD01000003">
    <property type="protein sequence ID" value="EAU69720.1"/>
    <property type="molecule type" value="Genomic_DNA"/>
</dbReference>
<dbReference type="AlphaFoldDB" id="Q09DI2"/>
<name>Q09DI2_STIAD</name>
<dbReference type="PANTHER" id="PTHR43162">
    <property type="match status" value="1"/>
</dbReference>
<accession>Q09DI2</accession>
<dbReference type="CDD" id="cd05231">
    <property type="entry name" value="NmrA_TMR_like_1_SDR_a"/>
    <property type="match status" value="1"/>
</dbReference>
<dbReference type="PANTHER" id="PTHR43162:SF1">
    <property type="entry name" value="PRESTALK A DIFFERENTIATION PROTEIN A"/>
    <property type="match status" value="1"/>
</dbReference>
<sequence>MRGIVLEALVPELDGVEGGQGQGGLEHLEGPPLGEALRHAAGRRQHQVRAGDDQGRREEEGHPQGNAAREALFGQGLVHDALALALGADQHVWQAQVLRQLQPAVHLGVVLADQAGELLLEQLLLAQGRGGVREGLDDEVHRAALEQFGRPARVDGSQVQVHPWRLLAQQRQQRRQEDGGEVVAGGQGEPVRGGAGLEDGLVAQGPLQLQQPPADGHGELLRARREHHAPAAPDEQRVAKHLPELAQRVAQRRLGEPQPGGRPGHAGLGQQRIQGDQEVQVDARQVHRPRRGNMRSAHESMNSMQWPHFREGRILSLVASFPSENAMSIVINTPNGTIGRSLAEKLLAAGKALTVISRSPDKVAELAKRGARVVEGSIDEQPVLERALAGAEALFWLTPPAGRPDYHAWAAQAARSAAQAVKAHGVGRVVVLSSVGAQSGPGTGPVSVLKDVEEAFLAASPNVTVLRPGFFMENILRSLDTIVKAGAIFQPIPGAKRVPMVASEDIAAKAAEVFLDAKWKGHRYLGVHGPQDLSHLDVAEILSRELGQPVRYTEVTLEQARQGMLGAGMPAFLADLFLEMYQAIPEGRMDPAEPRTAETTTPTTMAHFAQQVLRPKVAALAR</sequence>
<evidence type="ECO:0000259" key="2">
    <source>
        <dbReference type="Pfam" id="PF05368"/>
    </source>
</evidence>
<feature type="compositionally biased region" description="Basic and acidic residues" evidence="1">
    <location>
        <begin position="49"/>
        <end position="62"/>
    </location>
</feature>
<dbReference type="InterPro" id="IPR051604">
    <property type="entry name" value="Ergot_Alk_Oxidoreductase"/>
</dbReference>
<dbReference type="AntiFam" id="ANF00093">
    <property type="entry name" value="Shadow ORF (opposite nagR)"/>
</dbReference>
<feature type="compositionally biased region" description="Gly residues" evidence="1">
    <location>
        <begin position="182"/>
        <end position="197"/>
    </location>
</feature>
<evidence type="ECO:0000313" key="3">
    <source>
        <dbReference type="EMBL" id="EAU69720.1"/>
    </source>
</evidence>
<evidence type="ECO:0000313" key="4">
    <source>
        <dbReference type="Proteomes" id="UP000032702"/>
    </source>
</evidence>
<dbReference type="Gene3D" id="3.90.25.10">
    <property type="entry name" value="UDP-galactose 4-epimerase, domain 1"/>
    <property type="match status" value="1"/>
</dbReference>
<reference evidence="3 4" key="1">
    <citation type="submission" date="2006-04" db="EMBL/GenBank/DDBJ databases">
        <authorList>
            <person name="Nierman W.C."/>
        </authorList>
    </citation>
    <scope>NUCLEOTIDE SEQUENCE [LARGE SCALE GENOMIC DNA]</scope>
    <source>
        <strain evidence="3 4">DW4/3-1</strain>
    </source>
</reference>
<dbReference type="Proteomes" id="UP000032702">
    <property type="component" value="Unassembled WGS sequence"/>
</dbReference>
<proteinExistence type="predicted"/>
<organism evidence="3 4">
    <name type="scientific">Stigmatella aurantiaca (strain DW4/3-1)</name>
    <dbReference type="NCBI Taxonomy" id="378806"/>
    <lineage>
        <taxon>Bacteria</taxon>
        <taxon>Pseudomonadati</taxon>
        <taxon>Myxococcota</taxon>
        <taxon>Myxococcia</taxon>
        <taxon>Myxococcales</taxon>
        <taxon>Cystobacterineae</taxon>
        <taxon>Archangiaceae</taxon>
        <taxon>Stigmatella</taxon>
    </lineage>
</organism>
<dbReference type="Pfam" id="PF05368">
    <property type="entry name" value="NmrA"/>
    <property type="match status" value="1"/>
</dbReference>
<dbReference type="SUPFAM" id="SSF51735">
    <property type="entry name" value="NAD(P)-binding Rossmann-fold domains"/>
    <property type="match status" value="1"/>
</dbReference>
<dbReference type="InterPro" id="IPR036291">
    <property type="entry name" value="NAD(P)-bd_dom_sf"/>
</dbReference>
<feature type="region of interest" description="Disordered" evidence="1">
    <location>
        <begin position="40"/>
        <end position="63"/>
    </location>
</feature>
<feature type="region of interest" description="Disordered" evidence="1">
    <location>
        <begin position="170"/>
        <end position="199"/>
    </location>
</feature>
<gene>
    <name evidence="3" type="ORF">STIAU_1502</name>
</gene>
<dbReference type="InterPro" id="IPR008030">
    <property type="entry name" value="NmrA-like"/>
</dbReference>
<protein>
    <recommendedName>
        <fullName evidence="2">NmrA-like domain-containing protein</fullName>
    </recommendedName>
</protein>
<evidence type="ECO:0000256" key="1">
    <source>
        <dbReference type="SAM" id="MobiDB-lite"/>
    </source>
</evidence>